<feature type="domain" description="BTB" evidence="2">
    <location>
        <begin position="2658"/>
        <end position="2736"/>
    </location>
</feature>
<name>A0ABQ7K8W5_9FUNG</name>
<feature type="region of interest" description="Disordered" evidence="1">
    <location>
        <begin position="310"/>
        <end position="401"/>
    </location>
</feature>
<evidence type="ECO:0000259" key="2">
    <source>
        <dbReference type="PROSITE" id="PS50097"/>
    </source>
</evidence>
<reference evidence="3 4" key="1">
    <citation type="journal article" date="2020" name="Fungal Divers.">
        <title>Resolving the Mortierellaceae phylogeny through synthesis of multi-gene phylogenetics and phylogenomics.</title>
        <authorList>
            <person name="Vandepol N."/>
            <person name="Liber J."/>
            <person name="Desiro A."/>
            <person name="Na H."/>
            <person name="Kennedy M."/>
            <person name="Barry K."/>
            <person name="Grigoriev I.V."/>
            <person name="Miller A.N."/>
            <person name="O'Donnell K."/>
            <person name="Stajich J.E."/>
            <person name="Bonito G."/>
        </authorList>
    </citation>
    <scope>NUCLEOTIDE SEQUENCE [LARGE SCALE GENOMIC DNA]</scope>
    <source>
        <strain evidence="3 4">AD045</strain>
    </source>
</reference>
<feature type="compositionally biased region" description="Acidic residues" evidence="1">
    <location>
        <begin position="320"/>
        <end position="363"/>
    </location>
</feature>
<organism evidence="3 4">
    <name type="scientific">Linnemannia gamsii</name>
    <dbReference type="NCBI Taxonomy" id="64522"/>
    <lineage>
        <taxon>Eukaryota</taxon>
        <taxon>Fungi</taxon>
        <taxon>Fungi incertae sedis</taxon>
        <taxon>Mucoromycota</taxon>
        <taxon>Mortierellomycotina</taxon>
        <taxon>Mortierellomycetes</taxon>
        <taxon>Mortierellales</taxon>
        <taxon>Mortierellaceae</taxon>
        <taxon>Linnemannia</taxon>
    </lineage>
</organism>
<dbReference type="PANTHER" id="PTHR15600">
    <property type="entry name" value="SACSIN"/>
    <property type="match status" value="1"/>
</dbReference>
<evidence type="ECO:0000313" key="4">
    <source>
        <dbReference type="Proteomes" id="UP001194696"/>
    </source>
</evidence>
<dbReference type="PROSITE" id="PS50097">
    <property type="entry name" value="BTB"/>
    <property type="match status" value="1"/>
</dbReference>
<sequence length="2893" mass="327669">MVQENKKRKGFRSRRVREPLTTRIAGILRAYPDSTQIARELLQNSDDAGATEQWYLLDHRDHAKHARSTASDPNSNEDARLRLFHEDLEEYMGPALLAGSDSVFREEDYSSLENLATSEKRDDKTKIGQMGIGFNSIYHLTDCPSMISGDQFMVIEPHERIFNPERSEFSENAVRGSFTEENQGMEEFPDQLKAFSVLKDIDFSKRYDGTIFRFPLRTPEQAKMSKLSKYFRTSKEVLDMLTELKDEALKALLFLKHVQKIVIYERKEDQDKPTKLFEISVVNSSDVALQRSQLFEDFKLQIQLNDPIAEGDSLDKEGQSDECDSDEEDGSSDEGDSDDEDGSSDECDSDDKDGSSDECDSDDHDGSVDDDGSVHEGKVLECSTRPTYRMTHEDGRTTEETWQVTTRIGNLRNARKSMLTDSGGDENISDHKLIPWVGIAAPLDPKIKIDMSGLFCFLPVGDIQLPFPVHVNGHFAVEQSRRDIWTNTDNKIKTKSSAGIESLWNAHLFSKQIPEAYALFLENTGLDHGTNYQLWPTNCGNGIGRDALWKSLLEATLCATLARNRPVFFCGPKPDGKMSVKPYSKVYIAGRDIDAFPLLKKSLHAVVDLAENVPDVILAELPGVSESLGLDPRILTSALVMSILHDTKQQWSLTADAATRVEMINYCLQDDNSVNLVGLPLLPLAGGLWVEFSKKQAAQRFRVPVEVFRTLSMSNDGLVDIDVEDYPFDDLELSCNSGSRKGLKFNMYWSTMSPSSIAKRIKTLYCQSIYQYGLAPSGRVSQTPGQFPLDTWLMDFWNMAHSLPSKADQKELLSELDSIHLIPIRRGSLAPLSRNRSVLYLHHDASNDVQVSRSALDVLDHRFKCSVLREFPINSSLLNGFLIDVSDGDELPSVLNVLSDVDTDCYQELTQTDCGQLRRYLTTYLSEDEDLDSRQRQVLRYLPVFESYHDARMIPLDTPSSSTKWSVAQGYCHSLQPWVPCSINLLAEDQPMKRHLQYLLEVPFLVKAKYLRLLVSQLNERPKSEWDAILSELFQGYYDHKQKINFVPLLRLLPFVQVKTSSTSKMSIPSRIKPGSTADMTLSTFFVDKEAVFPTGIYAQPAFRGPLEELGMKHEFNAAFVGERMSTLFGAASVGQGASHKKASLALYDRLNSIFSKEFMTDDVLSKILSLPWLYVGTGKRCRPCDCRPKEDRYLVGNLMPISDFSPTNELLRKHMGWTNPPPLDKVLDHFSSLLDRSSGTHGTSSRLLDQDVLPIYKYFAGKIHDPTSLEIIKTSLSDRAWILVSGVLYRVDRVAFKMDFDLSPKLVQVPSSSLDGLYRALGVRENIHEQDIKDLLTSVESMYSEDERLADDDAHFVRRLLFGMAYMSTRTLSLDFPVLTKDGSLKRASDVVYDDRSTRRYSGDEISSYTFLDNSISKEVASRLQIAMFSVRTWDESNDTDFEAFFQQEDLVDRIKSILNDYDPSGIFNEYLQNASDAGATKFSVKLDTRTYDKTRLLSERMGAWQGPALVFYNDAKFTEENFSALCKLGVGNKREDASKVGRHGLGFNSAYHFTDVPSIVSGDSLVFFDPHMANLSKSPDTCGNLVAQKGKRYNLRKLNTETLDDQLQPYKGHFGCDMGSHFNGSIFRIPLRLNGRQLAGSSGFGGNGWVPAQVREMFSSWIEDAKIGMLFLNNIKTIDFYEGENLLASVTKHDRSNLPDVQYLVEPLTSNTTHVSIVDITTSTGSSSISNAVSLSWLVYTEDTLSENAPQDIVNFVRNQHWSTQSGVAIPLGEDRAIKAFQGRLMVHLPTLLETKLPFHLHAGFALTTNRKTLAGGADLGDSKFKWNAYLLETRLPLTAIRAYEQLFRWSFRPPAFGGPQTRDLSKVDIPLFFKRWPLKANESYKAFLQAFLQHTYTTPVFPCRGHLSEMPIVAVAGKDVVLRGRIVSTNVESRVFAWLREGGRSIAETPSDLQLCLREWGRDTSHSFKQIDCNLLRRRLREDPQFIPRQMRTKEDKRWILEEIFKPIADTRETVEEPLDGLCVVPLLSGEWKPLCYSTVYYVATAKARELIEGKEMLVDTDVFDSVVLEKVKHALIEAPNYGIEEMQLDVFVSIFLSENPHGVPEATCERVWKYLQGFPNLTPAHELPILRTKTGDVVTLGVVVFNAAQHWNHEYLRKLQVDYTDARVLELIAKHCSTSVPSFNITSDEAEFLRNTMSYTSENCSNSVLCRLGTLPIWKTFGSPGSPLISAREASFMTDHETLDHLGYHPSVLREFRGMFPFNRMGASPIQAATILRDRIMPKFETQELRCVHRTRGAYLGLCRSLVKTASQSSADAQNVLNSAHCFLARDGSFHPLARMFVPQEDLTEAIFENEQQRFPDHELYTILVGRNFIPNIRRLTSPGVVEECARFVLQEIDDDDDGDADQILNRATHLVRYIYSNPGHTNWMDSMWTFVPRDLSPEYPYNQHTPALPRYMSFSTLCYPLNRDHLWTQRGFFPHDLVPPATFKQQYPDIGSHSWDDCCRHLAVLVKDIAPTLATTERQLTFKATIFNIYKLFEDSGSEDQTAKDSIKKSLGQFKANPYILNGDDKDPTKADSWILPRQIVFGIDHKIGASYQAHPSLMKFRDFLVNVGAKDPKHIPGQVNVGPRREAGVLEDRIAMYFEAQDDQKGFMDVKFVFEDGKSMLAHKVVLASLNDEVILQLTGSCSSMTRHDPSNPAIDVIRKEDKEDDYAAFWGLLYFFYKDELIDTNGPLTLSTVSKSLQEQDPENDDLSQRVEYLMALQRLANMYHVDRLKSLIAEELMLPGKVIYSNVFDIRAHAEKNEDPDMVAYCNKHIDDKVNRSLIKDYLKDEIEYVQKRLNDLDQSLGGKGAELDGGCFGDQSSRREDLEIELESLKNYSQEMEKKR</sequence>
<proteinExistence type="predicted"/>
<dbReference type="EMBL" id="JAAAIM010000166">
    <property type="protein sequence ID" value="KAG0293199.1"/>
    <property type="molecule type" value="Genomic_DNA"/>
</dbReference>
<dbReference type="PANTHER" id="PTHR15600:SF42">
    <property type="entry name" value="SACSIN"/>
    <property type="match status" value="1"/>
</dbReference>
<dbReference type="SUPFAM" id="SSF55874">
    <property type="entry name" value="ATPase domain of HSP90 chaperone/DNA topoisomerase II/histidine kinase"/>
    <property type="match status" value="2"/>
</dbReference>
<accession>A0ABQ7K8W5</accession>
<feature type="compositionally biased region" description="Basic and acidic residues" evidence="1">
    <location>
        <begin position="390"/>
        <end position="399"/>
    </location>
</feature>
<dbReference type="InterPro" id="IPR058210">
    <property type="entry name" value="SACS/Nov_dom"/>
</dbReference>
<gene>
    <name evidence="3" type="ORF">BGZ96_003187</name>
</gene>
<evidence type="ECO:0000256" key="1">
    <source>
        <dbReference type="SAM" id="MobiDB-lite"/>
    </source>
</evidence>
<dbReference type="Gene3D" id="3.30.565.10">
    <property type="entry name" value="Histidine kinase-like ATPase, C-terminal domain"/>
    <property type="match status" value="1"/>
</dbReference>
<dbReference type="InterPro" id="IPR000210">
    <property type="entry name" value="BTB/POZ_dom"/>
</dbReference>
<feature type="compositionally biased region" description="Basic and acidic residues" evidence="1">
    <location>
        <begin position="364"/>
        <end position="379"/>
    </location>
</feature>
<protein>
    <recommendedName>
        <fullName evidence="2">BTB domain-containing protein</fullName>
    </recommendedName>
</protein>
<dbReference type="NCBIfam" id="NF047352">
    <property type="entry name" value="P_loop_sacsin"/>
    <property type="match status" value="1"/>
</dbReference>
<dbReference type="SUPFAM" id="SSF54695">
    <property type="entry name" value="POZ domain"/>
    <property type="match status" value="1"/>
</dbReference>
<dbReference type="InterPro" id="IPR052972">
    <property type="entry name" value="Sacsin_chaperone_reg"/>
</dbReference>
<dbReference type="InterPro" id="IPR036890">
    <property type="entry name" value="HATPase_C_sf"/>
</dbReference>
<dbReference type="InterPro" id="IPR011333">
    <property type="entry name" value="SKP1/BTB/POZ_sf"/>
</dbReference>
<keyword evidence="4" id="KW-1185">Reference proteome</keyword>
<dbReference type="Gene3D" id="3.30.710.10">
    <property type="entry name" value="Potassium Channel Kv1.1, Chain A"/>
    <property type="match status" value="1"/>
</dbReference>
<comment type="caution">
    <text evidence="3">The sequence shown here is derived from an EMBL/GenBank/DDBJ whole genome shotgun (WGS) entry which is preliminary data.</text>
</comment>
<dbReference type="Proteomes" id="UP001194696">
    <property type="component" value="Unassembled WGS sequence"/>
</dbReference>
<dbReference type="Pfam" id="PF25794">
    <property type="entry name" value="SACS"/>
    <property type="match status" value="2"/>
</dbReference>
<evidence type="ECO:0000313" key="3">
    <source>
        <dbReference type="EMBL" id="KAG0293199.1"/>
    </source>
</evidence>